<dbReference type="Proteomes" id="UP000460298">
    <property type="component" value="Unassembled WGS sequence"/>
</dbReference>
<evidence type="ECO:0000313" key="9">
    <source>
        <dbReference type="EMBL" id="KAB2930905.1"/>
    </source>
</evidence>
<dbReference type="Pfam" id="PF00474">
    <property type="entry name" value="SSF"/>
    <property type="match status" value="1"/>
</dbReference>
<evidence type="ECO:0000256" key="1">
    <source>
        <dbReference type="ARBA" id="ARBA00004141"/>
    </source>
</evidence>
<feature type="transmembrane region" description="Helical" evidence="8">
    <location>
        <begin position="431"/>
        <end position="450"/>
    </location>
</feature>
<evidence type="ECO:0000256" key="4">
    <source>
        <dbReference type="ARBA" id="ARBA00022692"/>
    </source>
</evidence>
<comment type="caution">
    <text evidence="9">The sequence shown here is derived from an EMBL/GenBank/DDBJ whole genome shotgun (WGS) entry which is preliminary data.</text>
</comment>
<dbReference type="InterPro" id="IPR038377">
    <property type="entry name" value="Na/Glc_symporter_sf"/>
</dbReference>
<name>A0A833LXZ0_9LEPT</name>
<dbReference type="InterPro" id="IPR031155">
    <property type="entry name" value="DUR"/>
</dbReference>
<feature type="transmembrane region" description="Helical" evidence="8">
    <location>
        <begin position="25"/>
        <end position="44"/>
    </location>
</feature>
<comment type="similarity">
    <text evidence="2 7">Belongs to the sodium:solute symporter (SSF) (TC 2.A.21) family.</text>
</comment>
<evidence type="ECO:0000256" key="6">
    <source>
        <dbReference type="ARBA" id="ARBA00023136"/>
    </source>
</evidence>
<feature type="transmembrane region" description="Helical" evidence="8">
    <location>
        <begin position="282"/>
        <end position="308"/>
    </location>
</feature>
<proteinExistence type="inferred from homology"/>
<dbReference type="PANTHER" id="PTHR46154:SF4">
    <property type="entry name" value="UREA ACTIVE TRANSPORTER"/>
    <property type="match status" value="1"/>
</dbReference>
<feature type="transmembrane region" description="Helical" evidence="8">
    <location>
        <begin position="140"/>
        <end position="164"/>
    </location>
</feature>
<feature type="transmembrane region" description="Helical" evidence="8">
    <location>
        <begin position="456"/>
        <end position="474"/>
    </location>
</feature>
<dbReference type="PANTHER" id="PTHR46154">
    <property type="match status" value="1"/>
</dbReference>
<feature type="transmembrane region" description="Helical" evidence="8">
    <location>
        <begin position="403"/>
        <end position="424"/>
    </location>
</feature>
<accession>A0A833LXZ0</accession>
<organism evidence="9 10">
    <name type="scientific">Leptonema illini</name>
    <dbReference type="NCBI Taxonomy" id="183"/>
    <lineage>
        <taxon>Bacteria</taxon>
        <taxon>Pseudomonadati</taxon>
        <taxon>Spirochaetota</taxon>
        <taxon>Spirochaetia</taxon>
        <taxon>Leptospirales</taxon>
        <taxon>Leptospiraceae</taxon>
        <taxon>Leptonema</taxon>
    </lineage>
</organism>
<dbReference type="AlphaFoldDB" id="A0A833LXZ0"/>
<sequence length="487" mass="52445">MMLTIAAVLSTGIIKETTLFLPYEAAALLLLGFSVLWVLLGWWLGRKTTTIDDHMLAGRNVGLALGTATAMATWVTANTTMVAPQFAYEFGIMGVFGYSLGAVGLILFAPMAERIRAMLPDGCTAGDFMRMRFGHTAWRIFLVFSLVYAMGWLVSLGMAGGILIQALSGIEYRIGMTVILGVCTMYTMLGGLRAVIATDFIQSLIILGGIAFLGYRISTGDMVERAHAALLTERPQLLNLLLPAALMFLFNNLIFGIGEIFHSNVWWSRAFAFRKGVGAKAYLLSGLFWIPVPVVAGYLAFVAPAMAVNVPRADMVGPLAAAHLAGEVGAILIFVIIFAALASSMDSLLAATTDLLVEDVYRRHLKPQATPEERLKASRFMLLGLAFVVWLLCLPDLERMGQILNFAGPFVASMIWPILGGLYWERTNATGVSLSMVAGSVAGLAGYFIVGFYVSALLGAAVSLLVLVAASMAFPGRFELSRGKYDS</sequence>
<evidence type="ECO:0000256" key="8">
    <source>
        <dbReference type="SAM" id="Phobius"/>
    </source>
</evidence>
<dbReference type="InterPro" id="IPR018212">
    <property type="entry name" value="Na/solute_symporter_CS"/>
</dbReference>
<evidence type="ECO:0000313" key="10">
    <source>
        <dbReference type="Proteomes" id="UP000460298"/>
    </source>
</evidence>
<dbReference type="EMBL" id="WBUI01000017">
    <property type="protein sequence ID" value="KAB2930905.1"/>
    <property type="molecule type" value="Genomic_DNA"/>
</dbReference>
<dbReference type="PROSITE" id="PS50283">
    <property type="entry name" value="NA_SOLUT_SYMP_3"/>
    <property type="match status" value="1"/>
</dbReference>
<feature type="transmembrane region" description="Helical" evidence="8">
    <location>
        <begin position="328"/>
        <end position="357"/>
    </location>
</feature>
<evidence type="ECO:0000256" key="5">
    <source>
        <dbReference type="ARBA" id="ARBA00022989"/>
    </source>
</evidence>
<feature type="transmembrane region" description="Helical" evidence="8">
    <location>
        <begin position="56"/>
        <end position="75"/>
    </location>
</feature>
<comment type="subcellular location">
    <subcellularLocation>
        <location evidence="1">Membrane</location>
        <topology evidence="1">Multi-pass membrane protein</topology>
    </subcellularLocation>
</comment>
<protein>
    <submittedName>
        <fullName evidence="9">Urea transporter</fullName>
    </submittedName>
</protein>
<dbReference type="PROSITE" id="PS00456">
    <property type="entry name" value="NA_SOLUT_SYMP_1"/>
    <property type="match status" value="1"/>
</dbReference>
<feature type="transmembrane region" description="Helical" evidence="8">
    <location>
        <begin position="170"/>
        <end position="189"/>
    </location>
</feature>
<feature type="transmembrane region" description="Helical" evidence="8">
    <location>
        <begin position="237"/>
        <end position="261"/>
    </location>
</feature>
<keyword evidence="5 8" id="KW-1133">Transmembrane helix</keyword>
<dbReference type="InterPro" id="IPR001734">
    <property type="entry name" value="Na/solute_symporter"/>
</dbReference>
<evidence type="ECO:0000256" key="2">
    <source>
        <dbReference type="ARBA" id="ARBA00006434"/>
    </source>
</evidence>
<evidence type="ECO:0000256" key="7">
    <source>
        <dbReference type="RuleBase" id="RU362091"/>
    </source>
</evidence>
<dbReference type="GO" id="GO:0016020">
    <property type="term" value="C:membrane"/>
    <property type="evidence" value="ECO:0007669"/>
    <property type="project" value="UniProtKB-SubCell"/>
</dbReference>
<dbReference type="Gene3D" id="1.20.1730.10">
    <property type="entry name" value="Sodium/glucose cotransporter"/>
    <property type="match status" value="1"/>
</dbReference>
<keyword evidence="6 8" id="KW-0472">Membrane</keyword>
<keyword evidence="3" id="KW-0813">Transport</keyword>
<gene>
    <name evidence="9" type="ORF">F9K24_15690</name>
</gene>
<evidence type="ECO:0000256" key="3">
    <source>
        <dbReference type="ARBA" id="ARBA00022448"/>
    </source>
</evidence>
<feature type="transmembrane region" description="Helical" evidence="8">
    <location>
        <begin position="87"/>
        <end position="109"/>
    </location>
</feature>
<reference evidence="9 10" key="1">
    <citation type="submission" date="2019-10" db="EMBL/GenBank/DDBJ databases">
        <title>Extracellular Electron Transfer in a Candidatus Methanoperedens spp. Enrichment Culture.</title>
        <authorList>
            <person name="Berger S."/>
            <person name="Rangel Shaw D."/>
            <person name="Berben T."/>
            <person name="In 'T Zandt M."/>
            <person name="Frank J."/>
            <person name="Reimann J."/>
            <person name="Jetten M.S.M."/>
            <person name="Welte C.U."/>
        </authorList>
    </citation>
    <scope>NUCLEOTIDE SEQUENCE [LARGE SCALE GENOMIC DNA]</scope>
    <source>
        <strain evidence="9">SB12</strain>
    </source>
</reference>
<feature type="transmembrane region" description="Helical" evidence="8">
    <location>
        <begin position="377"/>
        <end position="397"/>
    </location>
</feature>
<feature type="transmembrane region" description="Helical" evidence="8">
    <location>
        <begin position="196"/>
        <end position="217"/>
    </location>
</feature>
<keyword evidence="4 8" id="KW-0812">Transmembrane</keyword>
<dbReference type="GO" id="GO:0015204">
    <property type="term" value="F:urea transmembrane transporter activity"/>
    <property type="evidence" value="ECO:0007669"/>
    <property type="project" value="InterPro"/>
</dbReference>